<protein>
    <submittedName>
        <fullName evidence="2">ECF transporter S component</fullName>
    </submittedName>
</protein>
<keyword evidence="1" id="KW-1133">Transmembrane helix</keyword>
<reference evidence="2" key="1">
    <citation type="journal article" date="2023" name="Int. J. Syst. Evol. Microbiol.">
        <title>&lt;i&gt;Holtiella tumoricola&lt;/i&gt; gen. nov. sp. nov., isolated from a human clinical sample.</title>
        <authorList>
            <person name="Allen-Vercoe E."/>
            <person name="Daigneault M.C."/>
            <person name="Vancuren S.J."/>
            <person name="Cochrane K."/>
            <person name="O'Neal L.L."/>
            <person name="Sankaranarayanan K."/>
            <person name="Lawson P.A."/>
        </authorList>
    </citation>
    <scope>NUCLEOTIDE SEQUENCE</scope>
    <source>
        <strain evidence="2">CC70A</strain>
    </source>
</reference>
<keyword evidence="3" id="KW-1185">Reference proteome</keyword>
<name>A0AA42J0B6_9FIRM</name>
<dbReference type="Pfam" id="PF12822">
    <property type="entry name" value="ECF_trnsprt"/>
    <property type="match status" value="1"/>
</dbReference>
<comment type="caution">
    <text evidence="2">The sequence shown here is derived from an EMBL/GenBank/DDBJ whole genome shotgun (WGS) entry which is preliminary data.</text>
</comment>
<feature type="transmembrane region" description="Helical" evidence="1">
    <location>
        <begin position="138"/>
        <end position="165"/>
    </location>
</feature>
<feature type="transmembrane region" description="Helical" evidence="1">
    <location>
        <begin position="103"/>
        <end position="126"/>
    </location>
</feature>
<feature type="transmembrane region" description="Helical" evidence="1">
    <location>
        <begin position="43"/>
        <end position="65"/>
    </location>
</feature>
<feature type="transmembrane region" description="Helical" evidence="1">
    <location>
        <begin position="77"/>
        <end position="96"/>
    </location>
</feature>
<keyword evidence="1" id="KW-0812">Transmembrane</keyword>
<evidence type="ECO:0000313" key="2">
    <source>
        <dbReference type="EMBL" id="MDA3730863.1"/>
    </source>
</evidence>
<organism evidence="2 3">
    <name type="scientific">Holtiella tumoricola</name>
    <dbReference type="NCBI Taxonomy" id="3018743"/>
    <lineage>
        <taxon>Bacteria</taxon>
        <taxon>Bacillati</taxon>
        <taxon>Bacillota</taxon>
        <taxon>Clostridia</taxon>
        <taxon>Lachnospirales</taxon>
        <taxon>Cellulosilyticaceae</taxon>
        <taxon>Holtiella</taxon>
    </lineage>
</organism>
<dbReference type="GO" id="GO:0022857">
    <property type="term" value="F:transmembrane transporter activity"/>
    <property type="evidence" value="ECO:0007669"/>
    <property type="project" value="InterPro"/>
</dbReference>
<dbReference type="AlphaFoldDB" id="A0AA42J0B6"/>
<dbReference type="Proteomes" id="UP001169242">
    <property type="component" value="Unassembled WGS sequence"/>
</dbReference>
<accession>A0AA42J0B6</accession>
<evidence type="ECO:0000256" key="1">
    <source>
        <dbReference type="SAM" id="Phobius"/>
    </source>
</evidence>
<keyword evidence="1" id="KW-0472">Membrane</keyword>
<feature type="transmembrane region" description="Helical" evidence="1">
    <location>
        <begin position="12"/>
        <end position="36"/>
    </location>
</feature>
<dbReference type="RefSeq" id="WP_053984426.1">
    <property type="nucleotide sequence ID" value="NZ_JAQIFT010000016.1"/>
</dbReference>
<sequence length="178" mass="19090">MKNSTKQLVTSGIFVAIGLILPMVFHGMGGAGPVFLPMHIPVIMAGFFLSAPYALLVGIVTPILSALLTGMPPMFPVLPYMLVELAIYGVVTSLLSRKYKLNVYVSLIGAMICGRIASGMMVWILATFFMVGLPSPFLFIKGAVVTGIPGILIQLVFIPLVVMGVNKHTAVHRMDKTI</sequence>
<proteinExistence type="predicted"/>
<dbReference type="Gene3D" id="1.10.1760.20">
    <property type="match status" value="1"/>
</dbReference>
<gene>
    <name evidence="2" type="ORF">PBV87_05035</name>
</gene>
<dbReference type="InterPro" id="IPR024529">
    <property type="entry name" value="ECF_trnsprt_substrate-spec"/>
</dbReference>
<evidence type="ECO:0000313" key="3">
    <source>
        <dbReference type="Proteomes" id="UP001169242"/>
    </source>
</evidence>
<dbReference type="EMBL" id="JAQIFT010000016">
    <property type="protein sequence ID" value="MDA3730863.1"/>
    <property type="molecule type" value="Genomic_DNA"/>
</dbReference>